<gene>
    <name evidence="2" type="ORF">FKX85_18190</name>
</gene>
<evidence type="ECO:0000313" key="2">
    <source>
        <dbReference type="EMBL" id="QDH80869.1"/>
    </source>
</evidence>
<dbReference type="InterPro" id="IPR037523">
    <property type="entry name" value="VOC_core"/>
</dbReference>
<dbReference type="Gene3D" id="3.10.180.10">
    <property type="entry name" value="2,3-Dihydroxybiphenyl 1,2-Dioxygenase, domain 1"/>
    <property type="match status" value="1"/>
</dbReference>
<keyword evidence="3" id="KW-1185">Reference proteome</keyword>
<dbReference type="Proteomes" id="UP000316614">
    <property type="component" value="Chromosome"/>
</dbReference>
<feature type="domain" description="VOC" evidence="1">
    <location>
        <begin position="7"/>
        <end position="123"/>
    </location>
</feature>
<dbReference type="OrthoDB" id="66829at2"/>
<dbReference type="InterPro" id="IPR004360">
    <property type="entry name" value="Glyas_Fos-R_dOase_dom"/>
</dbReference>
<dbReference type="KEGG" id="echi:FKX85_18190"/>
<accession>A0A514CM19</accession>
<proteinExistence type="predicted"/>
<dbReference type="InterPro" id="IPR029068">
    <property type="entry name" value="Glyas_Bleomycin-R_OHBP_Dase"/>
</dbReference>
<dbReference type="Pfam" id="PF00903">
    <property type="entry name" value="Glyoxalase"/>
    <property type="match status" value="1"/>
</dbReference>
<dbReference type="RefSeq" id="WP_141616090.1">
    <property type="nucleotide sequence ID" value="NZ_CP041253.1"/>
</dbReference>
<reference evidence="2 3" key="1">
    <citation type="submission" date="2019-06" db="EMBL/GenBank/DDBJ databases">
        <title>Echinicola alkalisoli sp. nov. isolated from saline soil.</title>
        <authorList>
            <person name="Sun J.-Q."/>
            <person name="Xu L."/>
        </authorList>
    </citation>
    <scope>NUCLEOTIDE SEQUENCE [LARGE SCALE GENOMIC DNA]</scope>
    <source>
        <strain evidence="2 3">LN3S3</strain>
    </source>
</reference>
<dbReference type="AlphaFoldDB" id="A0A514CM19"/>
<dbReference type="EMBL" id="CP041253">
    <property type="protein sequence ID" value="QDH80869.1"/>
    <property type="molecule type" value="Genomic_DNA"/>
</dbReference>
<protein>
    <submittedName>
        <fullName evidence="2">Glyoxalase</fullName>
    </submittedName>
</protein>
<dbReference type="PROSITE" id="PS51819">
    <property type="entry name" value="VOC"/>
    <property type="match status" value="1"/>
</dbReference>
<evidence type="ECO:0000313" key="3">
    <source>
        <dbReference type="Proteomes" id="UP000316614"/>
    </source>
</evidence>
<sequence>MKEAVEGIRRIVPNIYSDQIEASKVFYHEFLGMELAMDLGWVVTFVSTENPTAQINLFKNDGGVPVNNEAVFMSVEVPDVDLMYQRAKDMNYSIVYDIRDESWGVRRFFVKEPSGATLNLLSHQFQE</sequence>
<organism evidence="2 3">
    <name type="scientific">Echinicola soli</name>
    <dbReference type="NCBI Taxonomy" id="2591634"/>
    <lineage>
        <taxon>Bacteria</taxon>
        <taxon>Pseudomonadati</taxon>
        <taxon>Bacteroidota</taxon>
        <taxon>Cytophagia</taxon>
        <taxon>Cytophagales</taxon>
        <taxon>Cyclobacteriaceae</taxon>
        <taxon>Echinicola</taxon>
    </lineage>
</organism>
<dbReference type="SUPFAM" id="SSF54593">
    <property type="entry name" value="Glyoxalase/Bleomycin resistance protein/Dihydroxybiphenyl dioxygenase"/>
    <property type="match status" value="1"/>
</dbReference>
<name>A0A514CM19_9BACT</name>
<evidence type="ECO:0000259" key="1">
    <source>
        <dbReference type="PROSITE" id="PS51819"/>
    </source>
</evidence>